<dbReference type="FunCoup" id="A0A6I8UVM3">
    <property type="interactions" value="8"/>
</dbReference>
<dbReference type="AlphaFoldDB" id="A0A6I8UVM3"/>
<dbReference type="GO" id="GO:0051015">
    <property type="term" value="F:actin filament binding"/>
    <property type="evidence" value="ECO:0007669"/>
    <property type="project" value="TreeGrafter"/>
</dbReference>
<sequence length="596" mass="67708">MEVLRKKLDACLLILDNSIETTSVRNMNWLNDFCAALLEFASAVHKSLSDRKQNDKSHASEELVCLCLTQIMVCVRQVECTMKLASGSAVSASHIYFLDRIRWCLQRLLHLYSSEEAAEDSQGRSFLKLLDSTLDTLALFSSNNEENSDLMNFQHTPSEILGLSAQLRVNIDLLLGQTLGFANVALQQDKRALSALCQKVIRELNAFQDECKVPNSSNSNLKLKAMTLEQALYQLEDFINDALLRLVFTCFLDFQKFSVDKIRTLLKSSSDDDAIADEFIADFDVNIDRATQIGIFAIAFAPNLKMKTMMRSCLASFESLDTSLIPSLQANGSDLHSDVLEQHFDEEVAKFKATLQEIIDSRAFLGCCLEILTSGISAAEKHYEKVPLEDLLEMALFVLEHFQVEVNRTVLAETKLQIGQEYLQQFIRILRECKAIMMCASQVEPKRIIKRFKILRTILRKLHGCIGASKYREEGPDDFESHLMDELQEELTETVSFFPSLSGIATSQGSILYDTARRRRLARTHDTRPKESYHRNIKSANYSVRRRESLRTVMFKRQNMAESKRIYTTISNQSAHLQITDILEQLTGMSTGVFEC</sequence>
<evidence type="ECO:0000313" key="4">
    <source>
        <dbReference type="RefSeq" id="XP_001361505.2"/>
    </source>
</evidence>
<dbReference type="InterPro" id="IPR008837">
    <property type="entry name" value="Serendipity_A"/>
</dbReference>
<comment type="subcellular location">
    <subcellularLocation>
        <location evidence="1">Cytoplasm</location>
    </subcellularLocation>
</comment>
<reference evidence="4" key="2">
    <citation type="submission" date="2025-08" db="UniProtKB">
        <authorList>
            <consortium name="RefSeq"/>
        </authorList>
    </citation>
    <scope>IDENTIFICATION</scope>
    <source>
        <strain evidence="4">MV-25-SWS-2005</strain>
        <tissue evidence="4">Whole body</tissue>
    </source>
</reference>
<proteinExistence type="predicted"/>
<dbReference type="GO" id="GO:0005737">
    <property type="term" value="C:cytoplasm"/>
    <property type="evidence" value="ECO:0007669"/>
    <property type="project" value="UniProtKB-SubCell"/>
</dbReference>
<dbReference type="KEGG" id="dpo:4805040"/>
<gene>
    <name evidence="4" type="primary">Spt</name>
</gene>
<dbReference type="Pfam" id="PF05482">
    <property type="entry name" value="Serendipity_A"/>
    <property type="match status" value="1"/>
</dbReference>
<name>A0A6I8UVM3_DROPS</name>
<dbReference type="GO" id="GO:0007349">
    <property type="term" value="P:cellularization"/>
    <property type="evidence" value="ECO:0007669"/>
    <property type="project" value="InterPro"/>
</dbReference>
<keyword evidence="3" id="KW-1185">Reference proteome</keyword>
<dbReference type="Proteomes" id="UP000001819">
    <property type="component" value="Chromosome 3"/>
</dbReference>
<dbReference type="Gene3D" id="1.20.120.810">
    <property type="entry name" value="Vinculin, Vh2 four-helix bundle"/>
    <property type="match status" value="1"/>
</dbReference>
<evidence type="ECO:0000313" key="3">
    <source>
        <dbReference type="Proteomes" id="UP000001819"/>
    </source>
</evidence>
<dbReference type="InParanoid" id="A0A6I8UVM3"/>
<dbReference type="GO" id="GO:0016342">
    <property type="term" value="C:catenin complex"/>
    <property type="evidence" value="ECO:0007669"/>
    <property type="project" value="TreeGrafter"/>
</dbReference>
<dbReference type="PANTHER" id="PTHR18914:SF33">
    <property type="entry name" value="RE47911P-RELATED"/>
    <property type="match status" value="1"/>
</dbReference>
<dbReference type="PANTHER" id="PTHR18914">
    <property type="entry name" value="ALPHA CATENIN"/>
    <property type="match status" value="1"/>
</dbReference>
<dbReference type="GO" id="GO:0005912">
    <property type="term" value="C:adherens junction"/>
    <property type="evidence" value="ECO:0007669"/>
    <property type="project" value="TreeGrafter"/>
</dbReference>
<dbReference type="GO" id="GO:0008013">
    <property type="term" value="F:beta-catenin binding"/>
    <property type="evidence" value="ECO:0007669"/>
    <property type="project" value="TreeGrafter"/>
</dbReference>
<reference evidence="3" key="1">
    <citation type="submission" date="2024-06" db="UniProtKB">
        <authorList>
            <consortium name="RefSeq"/>
        </authorList>
    </citation>
    <scope>NUCLEOTIDE SEQUENCE [LARGE SCALE GENOMIC DNA]</scope>
    <source>
        <strain evidence="3">MV2-25</strain>
    </source>
</reference>
<accession>A0A6I8UVM3</accession>
<dbReference type="GO" id="GO:0016477">
    <property type="term" value="P:cell migration"/>
    <property type="evidence" value="ECO:0007669"/>
    <property type="project" value="TreeGrafter"/>
</dbReference>
<protein>
    <submittedName>
        <fullName evidence="4">Serendipity locus protein alpha</fullName>
    </submittedName>
</protein>
<keyword evidence="2" id="KW-0963">Cytoplasm</keyword>
<evidence type="ECO:0000256" key="2">
    <source>
        <dbReference type="ARBA" id="ARBA00022490"/>
    </source>
</evidence>
<dbReference type="RefSeq" id="XP_001361505.2">
    <property type="nucleotide sequence ID" value="XM_001361468.4"/>
</dbReference>
<dbReference type="GO" id="GO:0098609">
    <property type="term" value="P:cell-cell adhesion"/>
    <property type="evidence" value="ECO:0007669"/>
    <property type="project" value="TreeGrafter"/>
</dbReference>
<organism evidence="3 4">
    <name type="scientific">Drosophila pseudoobscura pseudoobscura</name>
    <name type="common">Fruit fly</name>
    <dbReference type="NCBI Taxonomy" id="46245"/>
    <lineage>
        <taxon>Eukaryota</taxon>
        <taxon>Metazoa</taxon>
        <taxon>Ecdysozoa</taxon>
        <taxon>Arthropoda</taxon>
        <taxon>Hexapoda</taxon>
        <taxon>Insecta</taxon>
        <taxon>Pterygota</taxon>
        <taxon>Neoptera</taxon>
        <taxon>Endopterygota</taxon>
        <taxon>Diptera</taxon>
        <taxon>Brachycera</taxon>
        <taxon>Muscomorpha</taxon>
        <taxon>Ephydroidea</taxon>
        <taxon>Drosophilidae</taxon>
        <taxon>Drosophila</taxon>
        <taxon>Sophophora</taxon>
    </lineage>
</organism>
<evidence type="ECO:0000256" key="1">
    <source>
        <dbReference type="ARBA" id="ARBA00004496"/>
    </source>
</evidence>